<evidence type="ECO:0000313" key="4">
    <source>
        <dbReference type="Proteomes" id="UP000002051"/>
    </source>
</evidence>
<reference evidence="3" key="3">
    <citation type="submission" date="2015-04" db="UniProtKB">
        <authorList>
            <consortium name="EnsemblPlants"/>
        </authorList>
    </citation>
    <scope>IDENTIFICATION</scope>
    <source>
        <strain evidence="3">cv. Jemalong A17</strain>
    </source>
</reference>
<name>G7KIE9_MEDTR</name>
<dbReference type="PaxDb" id="3880-AES76169"/>
<dbReference type="HOGENOM" id="CLU_3090297_0_0_1"/>
<evidence type="ECO:0000313" key="3">
    <source>
        <dbReference type="EnsemblPlants" id="AES76169"/>
    </source>
</evidence>
<reference evidence="1 4" key="2">
    <citation type="journal article" date="2014" name="BMC Genomics">
        <title>An improved genome release (version Mt4.0) for the model legume Medicago truncatula.</title>
        <authorList>
            <person name="Tang H."/>
            <person name="Krishnakumar V."/>
            <person name="Bidwell S."/>
            <person name="Rosen B."/>
            <person name="Chan A."/>
            <person name="Zhou S."/>
            <person name="Gentzbittel L."/>
            <person name="Childs K.L."/>
            <person name="Yandell M."/>
            <person name="Gundlach H."/>
            <person name="Mayer K.F."/>
            <person name="Schwartz D.C."/>
            <person name="Town C.D."/>
        </authorList>
    </citation>
    <scope>GENOME REANNOTATION</scope>
    <source>
        <strain evidence="2">A17</strain>
        <strain evidence="3 4">cv. Jemalong A17</strain>
    </source>
</reference>
<gene>
    <name evidence="2" type="ordered locus">MTR_6g071915</name>
    <name evidence="1" type="ordered locus">MTR_6g072280</name>
</gene>
<evidence type="ECO:0000313" key="2">
    <source>
        <dbReference type="EMBL" id="KEH26765.1"/>
    </source>
</evidence>
<dbReference type="EnsemblPlants" id="KEH26765">
    <property type="protein sequence ID" value="KEH26765"/>
    <property type="gene ID" value="MTR_6g071915"/>
</dbReference>
<dbReference type="EnsemblPlants" id="AES76169">
    <property type="protein sequence ID" value="AES76169"/>
    <property type="gene ID" value="MTR_6g072280"/>
</dbReference>
<accession>G7KIE9</accession>
<proteinExistence type="predicted"/>
<organism evidence="1 4">
    <name type="scientific">Medicago truncatula</name>
    <name type="common">Barrel medic</name>
    <name type="synonym">Medicago tribuloides</name>
    <dbReference type="NCBI Taxonomy" id="3880"/>
    <lineage>
        <taxon>Eukaryota</taxon>
        <taxon>Viridiplantae</taxon>
        <taxon>Streptophyta</taxon>
        <taxon>Embryophyta</taxon>
        <taxon>Tracheophyta</taxon>
        <taxon>Spermatophyta</taxon>
        <taxon>Magnoliopsida</taxon>
        <taxon>eudicotyledons</taxon>
        <taxon>Gunneridae</taxon>
        <taxon>Pentapetalae</taxon>
        <taxon>rosids</taxon>
        <taxon>fabids</taxon>
        <taxon>Fabales</taxon>
        <taxon>Fabaceae</taxon>
        <taxon>Papilionoideae</taxon>
        <taxon>50 kb inversion clade</taxon>
        <taxon>NPAAA clade</taxon>
        <taxon>Hologalegina</taxon>
        <taxon>IRL clade</taxon>
        <taxon>Trifolieae</taxon>
        <taxon>Medicago</taxon>
    </lineage>
</organism>
<dbReference type="AlphaFoldDB" id="G7KIE9"/>
<sequence length="52" mass="5881">MYIFRKPSVVIWPLALSSTCLEVARSTESVYLFQRAVSNAMLRSSVILVAEF</sequence>
<dbReference type="EMBL" id="CM001222">
    <property type="protein sequence ID" value="AES76169.1"/>
    <property type="molecule type" value="Genomic_DNA"/>
</dbReference>
<dbReference type="Proteomes" id="UP000002051">
    <property type="component" value="Chromosome 6"/>
</dbReference>
<reference evidence="1 4" key="1">
    <citation type="journal article" date="2011" name="Nature">
        <title>The Medicago genome provides insight into the evolution of rhizobial symbioses.</title>
        <authorList>
            <person name="Young N.D."/>
            <person name="Debelle F."/>
            <person name="Oldroyd G.E."/>
            <person name="Geurts R."/>
            <person name="Cannon S.B."/>
            <person name="Udvardi M.K."/>
            <person name="Benedito V.A."/>
            <person name="Mayer K.F."/>
            <person name="Gouzy J."/>
            <person name="Schoof H."/>
            <person name="Van de Peer Y."/>
            <person name="Proost S."/>
            <person name="Cook D.R."/>
            <person name="Meyers B.C."/>
            <person name="Spannagl M."/>
            <person name="Cheung F."/>
            <person name="De Mita S."/>
            <person name="Krishnakumar V."/>
            <person name="Gundlach H."/>
            <person name="Zhou S."/>
            <person name="Mudge J."/>
            <person name="Bharti A.K."/>
            <person name="Murray J.D."/>
            <person name="Naoumkina M.A."/>
            <person name="Rosen B."/>
            <person name="Silverstein K.A."/>
            <person name="Tang H."/>
            <person name="Rombauts S."/>
            <person name="Zhao P.X."/>
            <person name="Zhou P."/>
            <person name="Barbe V."/>
            <person name="Bardou P."/>
            <person name="Bechner M."/>
            <person name="Bellec A."/>
            <person name="Berger A."/>
            <person name="Berges H."/>
            <person name="Bidwell S."/>
            <person name="Bisseling T."/>
            <person name="Choisne N."/>
            <person name="Couloux A."/>
            <person name="Denny R."/>
            <person name="Deshpande S."/>
            <person name="Dai X."/>
            <person name="Doyle J.J."/>
            <person name="Dudez A.M."/>
            <person name="Farmer A.D."/>
            <person name="Fouteau S."/>
            <person name="Franken C."/>
            <person name="Gibelin C."/>
            <person name="Gish J."/>
            <person name="Goldstein S."/>
            <person name="Gonzalez A.J."/>
            <person name="Green P.J."/>
            <person name="Hallab A."/>
            <person name="Hartog M."/>
            <person name="Hua A."/>
            <person name="Humphray S.J."/>
            <person name="Jeong D.H."/>
            <person name="Jing Y."/>
            <person name="Jocker A."/>
            <person name="Kenton S.M."/>
            <person name="Kim D.J."/>
            <person name="Klee K."/>
            <person name="Lai H."/>
            <person name="Lang C."/>
            <person name="Lin S."/>
            <person name="Macmil S.L."/>
            <person name="Magdelenat G."/>
            <person name="Matthews L."/>
            <person name="McCorrison J."/>
            <person name="Monaghan E.L."/>
            <person name="Mun J.H."/>
            <person name="Najar F.Z."/>
            <person name="Nicholson C."/>
            <person name="Noirot C."/>
            <person name="O'Bleness M."/>
            <person name="Paule C.R."/>
            <person name="Poulain J."/>
            <person name="Prion F."/>
            <person name="Qin B."/>
            <person name="Qu C."/>
            <person name="Retzel E.F."/>
            <person name="Riddle C."/>
            <person name="Sallet E."/>
            <person name="Samain S."/>
            <person name="Samson N."/>
            <person name="Sanders I."/>
            <person name="Saurat O."/>
            <person name="Scarpelli C."/>
            <person name="Schiex T."/>
            <person name="Segurens B."/>
            <person name="Severin A.J."/>
            <person name="Sherrier D.J."/>
            <person name="Shi R."/>
            <person name="Sims S."/>
            <person name="Singer S.R."/>
            <person name="Sinharoy S."/>
            <person name="Sterck L."/>
            <person name="Viollet A."/>
            <person name="Wang B.B."/>
            <person name="Wang K."/>
            <person name="Wang M."/>
            <person name="Wang X."/>
            <person name="Warfsmann J."/>
            <person name="Weissenbach J."/>
            <person name="White D.D."/>
            <person name="White J.D."/>
            <person name="Wiley G.B."/>
            <person name="Wincker P."/>
            <person name="Xing Y."/>
            <person name="Yang L."/>
            <person name="Yao Z."/>
            <person name="Ying F."/>
            <person name="Zhai J."/>
            <person name="Zhou L."/>
            <person name="Zuber A."/>
            <person name="Denarie J."/>
            <person name="Dixon R.A."/>
            <person name="May G.D."/>
            <person name="Schwartz D.C."/>
            <person name="Rogers J."/>
            <person name="Quetier F."/>
            <person name="Town C.D."/>
            <person name="Roe B.A."/>
        </authorList>
    </citation>
    <scope>NUCLEOTIDE SEQUENCE [LARGE SCALE GENOMIC DNA]</scope>
    <source>
        <strain evidence="1">A17</strain>
        <strain evidence="3 4">cv. Jemalong A17</strain>
    </source>
</reference>
<keyword evidence="4" id="KW-1185">Reference proteome</keyword>
<dbReference type="EMBL" id="CM001222">
    <property type="protein sequence ID" value="KEH26765.1"/>
    <property type="molecule type" value="Genomic_DNA"/>
</dbReference>
<protein>
    <submittedName>
        <fullName evidence="1 3">Uncharacterized protein</fullName>
    </submittedName>
</protein>
<evidence type="ECO:0000313" key="1">
    <source>
        <dbReference type="EMBL" id="AES76169.1"/>
    </source>
</evidence>